<dbReference type="EMBL" id="UYSL01021150">
    <property type="protein sequence ID" value="VDL77400.1"/>
    <property type="molecule type" value="Genomic_DNA"/>
</dbReference>
<evidence type="ECO:0000313" key="1">
    <source>
        <dbReference type="EMBL" id="VDL77400.1"/>
    </source>
</evidence>
<reference evidence="1 2" key="2">
    <citation type="submission" date="2018-11" db="EMBL/GenBank/DDBJ databases">
        <authorList>
            <consortium name="Pathogen Informatics"/>
        </authorList>
    </citation>
    <scope>NUCLEOTIDE SEQUENCE [LARGE SCALE GENOMIC DNA]</scope>
</reference>
<accession>A0A0N4YBH3</accession>
<dbReference type="WBParaSite" id="NBR_0001381001-mRNA-1">
    <property type="protein sequence ID" value="NBR_0001381001-mRNA-1"/>
    <property type="gene ID" value="NBR_0001381001"/>
</dbReference>
<dbReference type="Proteomes" id="UP000271162">
    <property type="component" value="Unassembled WGS sequence"/>
</dbReference>
<name>A0A0N4YBH3_NIPBR</name>
<keyword evidence="2" id="KW-1185">Reference proteome</keyword>
<protein>
    <submittedName>
        <fullName evidence="3">Transcription factor interactor and regulator CCHC(Zn) family</fullName>
    </submittedName>
</protein>
<sequence>MSSIATKKPMVVVDRRQLQRCSFCDSNQHSSFRCDQFGAPQLRIKVVKGRRHSSLQPAQITMPSNVEQPAELTAYTNNTEGTPTASILSMFTEITAEVSTWNEGKFTYNQELECSASPIRGIISYSL</sequence>
<proteinExistence type="predicted"/>
<reference evidence="3" key="1">
    <citation type="submission" date="2017-02" db="UniProtKB">
        <authorList>
            <consortium name="WormBaseParasite"/>
        </authorList>
    </citation>
    <scope>IDENTIFICATION</scope>
</reference>
<evidence type="ECO:0000313" key="2">
    <source>
        <dbReference type="Proteomes" id="UP000271162"/>
    </source>
</evidence>
<evidence type="ECO:0000313" key="3">
    <source>
        <dbReference type="WBParaSite" id="NBR_0001381001-mRNA-1"/>
    </source>
</evidence>
<organism evidence="3">
    <name type="scientific">Nippostrongylus brasiliensis</name>
    <name type="common">Rat hookworm</name>
    <dbReference type="NCBI Taxonomy" id="27835"/>
    <lineage>
        <taxon>Eukaryota</taxon>
        <taxon>Metazoa</taxon>
        <taxon>Ecdysozoa</taxon>
        <taxon>Nematoda</taxon>
        <taxon>Chromadorea</taxon>
        <taxon>Rhabditida</taxon>
        <taxon>Rhabditina</taxon>
        <taxon>Rhabditomorpha</taxon>
        <taxon>Strongyloidea</taxon>
        <taxon>Heligmosomidae</taxon>
        <taxon>Nippostrongylus</taxon>
    </lineage>
</organism>
<gene>
    <name evidence="1" type="ORF">NBR_LOCUS13811</name>
</gene>
<dbReference type="AlphaFoldDB" id="A0A0N4YBH3"/>